<feature type="compositionally biased region" description="Basic and acidic residues" evidence="1">
    <location>
        <begin position="23"/>
        <end position="39"/>
    </location>
</feature>
<feature type="region of interest" description="Disordered" evidence="1">
    <location>
        <begin position="1"/>
        <end position="200"/>
    </location>
</feature>
<dbReference type="OrthoDB" id="680877at2"/>
<feature type="compositionally biased region" description="Basic and acidic residues" evidence="1">
    <location>
        <begin position="177"/>
        <end position="186"/>
    </location>
</feature>
<evidence type="ECO:0000313" key="2">
    <source>
        <dbReference type="EMBL" id="ANE50237.1"/>
    </source>
</evidence>
<proteinExistence type="predicted"/>
<dbReference type="KEGG" id="fla:SY85_06705"/>
<evidence type="ECO:0000256" key="1">
    <source>
        <dbReference type="SAM" id="MobiDB-lite"/>
    </source>
</evidence>
<feature type="compositionally biased region" description="Basic and acidic residues" evidence="1">
    <location>
        <begin position="48"/>
        <end position="65"/>
    </location>
</feature>
<accession>A0A172TU12</accession>
<name>A0A172TU12_9BACT</name>
<keyword evidence="3" id="KW-1185">Reference proteome</keyword>
<reference evidence="3" key="1">
    <citation type="submission" date="2015-01" db="EMBL/GenBank/DDBJ databases">
        <title>Flavisolibacter sp./LCS9/ whole genome sequencing.</title>
        <authorList>
            <person name="Kim M.K."/>
            <person name="Srinivasan S."/>
            <person name="Lee J.-J."/>
        </authorList>
    </citation>
    <scope>NUCLEOTIDE SEQUENCE [LARGE SCALE GENOMIC DNA]</scope>
    <source>
        <strain evidence="3">LCS9</strain>
    </source>
</reference>
<protein>
    <submittedName>
        <fullName evidence="2">Uncharacterized protein</fullName>
    </submittedName>
</protein>
<dbReference type="AlphaFoldDB" id="A0A172TU12"/>
<dbReference type="Proteomes" id="UP000077177">
    <property type="component" value="Chromosome"/>
</dbReference>
<organism evidence="2 3">
    <name type="scientific">Flavisolibacter tropicus</name>
    <dbReference type="NCBI Taxonomy" id="1492898"/>
    <lineage>
        <taxon>Bacteria</taxon>
        <taxon>Pseudomonadati</taxon>
        <taxon>Bacteroidota</taxon>
        <taxon>Chitinophagia</taxon>
        <taxon>Chitinophagales</taxon>
        <taxon>Chitinophagaceae</taxon>
        <taxon>Flavisolibacter</taxon>
    </lineage>
</organism>
<dbReference type="STRING" id="1492898.SY85_06705"/>
<gene>
    <name evidence="2" type="ORF">SY85_06705</name>
</gene>
<feature type="compositionally biased region" description="Basic and acidic residues" evidence="1">
    <location>
        <begin position="1"/>
        <end position="11"/>
    </location>
</feature>
<dbReference type="RefSeq" id="WP_066402733.1">
    <property type="nucleotide sequence ID" value="NZ_CP011390.1"/>
</dbReference>
<evidence type="ECO:0000313" key="3">
    <source>
        <dbReference type="Proteomes" id="UP000077177"/>
    </source>
</evidence>
<dbReference type="EMBL" id="CP011390">
    <property type="protein sequence ID" value="ANE50237.1"/>
    <property type="molecule type" value="Genomic_DNA"/>
</dbReference>
<sequence length="256" mass="28935">MKRQNNNDKRGSNIPENNPSKAMDSKREVEQSPDNKTDQDFPGYPHYPAKEDIMDQRTDTKRVDMDMEELSNAKNRTGVSQRYSSENEEEQRSSRANPQQENDEFSDLNPRTPASNDSLETTNSRLSEIGIPQNVENSDLDRDRPGTDLNEAATDADVSREERMALENMYMPTNDEENLRRSRLDNTDFDGDELNEGSFGEVLSSAELDIPGEVDETLTTSMGQGDEENKYYSLGGDRQESNDEDPYSGPVRGNEA</sequence>
<feature type="compositionally biased region" description="Polar residues" evidence="1">
    <location>
        <begin position="112"/>
        <end position="126"/>
    </location>
</feature>
<feature type="region of interest" description="Disordered" evidence="1">
    <location>
        <begin position="217"/>
        <end position="256"/>
    </location>
</feature>
<reference evidence="2 3" key="2">
    <citation type="journal article" date="2016" name="Int. J. Syst. Evol. Microbiol.">
        <title>Flavisolibacter tropicus sp. nov., isolated from tropical soil.</title>
        <authorList>
            <person name="Lee J.J."/>
            <person name="Kang M.S."/>
            <person name="Kim G.S."/>
            <person name="Lee C.S."/>
            <person name="Lim S."/>
            <person name="Lee J."/>
            <person name="Roh S.H."/>
            <person name="Kang H."/>
            <person name="Ha J.M."/>
            <person name="Bae S."/>
            <person name="Jung H.Y."/>
            <person name="Kim M.K."/>
        </authorList>
    </citation>
    <scope>NUCLEOTIDE SEQUENCE [LARGE SCALE GENOMIC DNA]</scope>
    <source>
        <strain evidence="2 3">LCS9</strain>
    </source>
</reference>